<feature type="transmembrane region" description="Helical" evidence="2">
    <location>
        <begin position="93"/>
        <end position="113"/>
    </location>
</feature>
<feature type="transmembrane region" description="Helical" evidence="2">
    <location>
        <begin position="339"/>
        <end position="357"/>
    </location>
</feature>
<protein>
    <recommendedName>
        <fullName evidence="5">Major Facilitator Superfamily protein</fullName>
    </recommendedName>
</protein>
<evidence type="ECO:0000313" key="3">
    <source>
        <dbReference type="EMBL" id="CUJ85794.1"/>
    </source>
</evidence>
<keyword evidence="4" id="KW-1185">Reference proteome</keyword>
<dbReference type="EMBL" id="CYUD01000001">
    <property type="protein sequence ID" value="CUJ85794.1"/>
    <property type="molecule type" value="Genomic_DNA"/>
</dbReference>
<feature type="transmembrane region" description="Helical" evidence="2">
    <location>
        <begin position="311"/>
        <end position="333"/>
    </location>
</feature>
<gene>
    <name evidence="3" type="ORF">RUE5091_00387</name>
</gene>
<feature type="region of interest" description="Disordered" evidence="1">
    <location>
        <begin position="1"/>
        <end position="21"/>
    </location>
</feature>
<feature type="transmembrane region" description="Helical" evidence="2">
    <location>
        <begin position="378"/>
        <end position="398"/>
    </location>
</feature>
<keyword evidence="2" id="KW-1133">Transmembrane helix</keyword>
<sequence length="436" mass="46523">MCARPAYNLTERMTDNSPGTPKRNIPVLTGQSILSQVAWTLGSPSIVLPFLAVSLELPMFIAGALVSIRMLGSMISDIFLAQPISARQQKKRGIALTEVGVGACLVMAVLVAATGYVPAIALAFVAAFFVIGLIEEIQSLMFTDLIGDQVQSKSRMIMHYLQLGIGGLGAIGLVVLVHEITKENPPFSRHSAVIAVSVAFFVLSGLTILAISEIGREADVRDAPQQKAKRKFSDNFTDIVAMFEQAWFRRYLVMRLPLVVVSLSVPFFALIAAEAHHASAKGLTAMIISSASGYLVSAPLWQLVNMKSHRAVMVTGNLMVSVTGATLVTVHFLGVDHAVHLHAIALFIVTVAVTGISGARKLYYLDVAPKDQRVKGAAAIKSICRITAVILSAALAGVAHMHEVAWAIVFIALVSLFAAVTCYRVVLPNAEKAAAA</sequence>
<reference evidence="4" key="1">
    <citation type="submission" date="2015-09" db="EMBL/GenBank/DDBJ databases">
        <authorList>
            <person name="Rodrigo-Torres L."/>
            <person name="Arahal D.R."/>
        </authorList>
    </citation>
    <scope>NUCLEOTIDE SEQUENCE [LARGE SCALE GENOMIC DNA]</scope>
    <source>
        <strain evidence="4">CECT 5091</strain>
    </source>
</reference>
<dbReference type="Gene3D" id="1.20.1250.20">
    <property type="entry name" value="MFS general substrate transporter like domains"/>
    <property type="match status" value="1"/>
</dbReference>
<evidence type="ECO:0008006" key="5">
    <source>
        <dbReference type="Google" id="ProtNLM"/>
    </source>
</evidence>
<feature type="transmembrane region" description="Helical" evidence="2">
    <location>
        <begin position="404"/>
        <end position="426"/>
    </location>
</feature>
<dbReference type="SUPFAM" id="SSF103473">
    <property type="entry name" value="MFS general substrate transporter"/>
    <property type="match status" value="1"/>
</dbReference>
<organism evidence="3 4">
    <name type="scientific">Ruegeria denitrificans</name>
    <dbReference type="NCBI Taxonomy" id="1715692"/>
    <lineage>
        <taxon>Bacteria</taxon>
        <taxon>Pseudomonadati</taxon>
        <taxon>Pseudomonadota</taxon>
        <taxon>Alphaproteobacteria</taxon>
        <taxon>Rhodobacterales</taxon>
        <taxon>Roseobacteraceae</taxon>
        <taxon>Ruegeria</taxon>
    </lineage>
</organism>
<feature type="transmembrane region" description="Helical" evidence="2">
    <location>
        <begin position="46"/>
        <end position="72"/>
    </location>
</feature>
<dbReference type="InterPro" id="IPR036259">
    <property type="entry name" value="MFS_trans_sf"/>
</dbReference>
<feature type="transmembrane region" description="Helical" evidence="2">
    <location>
        <begin position="285"/>
        <end position="304"/>
    </location>
</feature>
<name>A0A0P1I2F6_9RHOB</name>
<proteinExistence type="predicted"/>
<keyword evidence="2" id="KW-0472">Membrane</keyword>
<dbReference type="STRING" id="1715692.RUE5091_00387"/>
<feature type="transmembrane region" description="Helical" evidence="2">
    <location>
        <begin position="190"/>
        <end position="211"/>
    </location>
</feature>
<feature type="transmembrane region" description="Helical" evidence="2">
    <location>
        <begin position="252"/>
        <end position="273"/>
    </location>
</feature>
<evidence type="ECO:0000256" key="2">
    <source>
        <dbReference type="SAM" id="Phobius"/>
    </source>
</evidence>
<accession>A0A0P1I2F6</accession>
<feature type="transmembrane region" description="Helical" evidence="2">
    <location>
        <begin position="157"/>
        <end position="178"/>
    </location>
</feature>
<evidence type="ECO:0000313" key="4">
    <source>
        <dbReference type="Proteomes" id="UP000051260"/>
    </source>
</evidence>
<dbReference type="AlphaFoldDB" id="A0A0P1I2F6"/>
<dbReference type="Proteomes" id="UP000051260">
    <property type="component" value="Unassembled WGS sequence"/>
</dbReference>
<feature type="transmembrane region" description="Helical" evidence="2">
    <location>
        <begin position="119"/>
        <end position="137"/>
    </location>
</feature>
<evidence type="ECO:0000256" key="1">
    <source>
        <dbReference type="SAM" id="MobiDB-lite"/>
    </source>
</evidence>
<keyword evidence="2" id="KW-0812">Transmembrane</keyword>